<proteinExistence type="predicted"/>
<dbReference type="InterPro" id="IPR029058">
    <property type="entry name" value="AB_hydrolase_fold"/>
</dbReference>
<evidence type="ECO:0000313" key="1">
    <source>
        <dbReference type="EMBL" id="JAT22650.1"/>
    </source>
</evidence>
<sequence length="164" mass="18102">MILGHVPAGTSTKTLVHYAQEIKSRMFQKYDYGAERNIILYNSTTPPLYNLSQVTVPVSLHYGDNDLLASPTDVSTLFSQLKSAVGMFRVNLSSFNHLDFLWGRDARSLVYTTVQTLMGEYSSPAVHLPARAPASVSSATGVKSSFNVLTQWRNSDNVNNNAIE</sequence>
<organism evidence="1">
    <name type="scientific">Graphocephala atropunctata</name>
    <dbReference type="NCBI Taxonomy" id="36148"/>
    <lineage>
        <taxon>Eukaryota</taxon>
        <taxon>Metazoa</taxon>
        <taxon>Ecdysozoa</taxon>
        <taxon>Arthropoda</taxon>
        <taxon>Hexapoda</taxon>
        <taxon>Insecta</taxon>
        <taxon>Pterygota</taxon>
        <taxon>Neoptera</taxon>
        <taxon>Paraneoptera</taxon>
        <taxon>Hemiptera</taxon>
        <taxon>Auchenorrhyncha</taxon>
        <taxon>Membracoidea</taxon>
        <taxon>Cicadellidae</taxon>
        <taxon>Cicadellinae</taxon>
        <taxon>Cicadellini</taxon>
        <taxon>Graphocephala</taxon>
    </lineage>
</organism>
<name>A0A1B6LG62_9HEMI</name>
<dbReference type="EMBL" id="GEBQ01017327">
    <property type="protein sequence ID" value="JAT22650.1"/>
    <property type="molecule type" value="Transcribed_RNA"/>
</dbReference>
<gene>
    <name evidence="1" type="ORF">g.5905</name>
</gene>
<dbReference type="SUPFAM" id="SSF53474">
    <property type="entry name" value="alpha/beta-Hydrolases"/>
    <property type="match status" value="1"/>
</dbReference>
<protein>
    <submittedName>
        <fullName evidence="1">Uncharacterized protein</fullName>
    </submittedName>
</protein>
<dbReference type="AlphaFoldDB" id="A0A1B6LG62"/>
<dbReference type="Gene3D" id="3.40.50.1820">
    <property type="entry name" value="alpha/beta hydrolase"/>
    <property type="match status" value="1"/>
</dbReference>
<reference evidence="1" key="1">
    <citation type="submission" date="2015-11" db="EMBL/GenBank/DDBJ databases">
        <title>De novo transcriptome assembly of four potential Pierce s Disease insect vectors from Arizona vineyards.</title>
        <authorList>
            <person name="Tassone E.E."/>
        </authorList>
    </citation>
    <scope>NUCLEOTIDE SEQUENCE</scope>
</reference>
<accession>A0A1B6LG62</accession>
<dbReference type="PANTHER" id="PTHR11005">
    <property type="entry name" value="LYSOSOMAL ACID LIPASE-RELATED"/>
    <property type="match status" value="1"/>
</dbReference>